<reference evidence="1 2" key="1">
    <citation type="submission" date="2017-06" db="EMBL/GenBank/DDBJ databases">
        <title>Neisseria chenwenguii sp. nov., isolated from the intestinal contents of Tibetan Plateau Pika in Yushu, Qinghai Province, China.</title>
        <authorList>
            <person name="Zhang G."/>
        </authorList>
    </citation>
    <scope>NUCLEOTIDE SEQUENCE [LARGE SCALE GENOMIC DNA]</scope>
    <source>
        <strain evidence="1 2">10023</strain>
    </source>
</reference>
<dbReference type="KEGG" id="nei:BG910_01510"/>
<evidence type="ECO:0000313" key="1">
    <source>
        <dbReference type="EMBL" id="ASK26596.1"/>
    </source>
</evidence>
<dbReference type="OrthoDB" id="5666689at2"/>
<dbReference type="EMBL" id="CP022278">
    <property type="protein sequence ID" value="ASK26596.1"/>
    <property type="molecule type" value="Genomic_DNA"/>
</dbReference>
<keyword evidence="2" id="KW-1185">Reference proteome</keyword>
<gene>
    <name evidence="1" type="ORF">BG910_01510</name>
</gene>
<evidence type="ECO:0000313" key="2">
    <source>
        <dbReference type="Proteomes" id="UP000198238"/>
    </source>
</evidence>
<accession>A0A220RZQ6</accession>
<dbReference type="Proteomes" id="UP000198238">
    <property type="component" value="Chromosome"/>
</dbReference>
<proteinExistence type="predicted"/>
<organism evidence="1 2">
    <name type="scientific">Neisseria chenwenguii</name>
    <dbReference type="NCBI Taxonomy" id="1853278"/>
    <lineage>
        <taxon>Bacteria</taxon>
        <taxon>Pseudomonadati</taxon>
        <taxon>Pseudomonadota</taxon>
        <taxon>Betaproteobacteria</taxon>
        <taxon>Neisseriales</taxon>
        <taxon>Neisseriaceae</taxon>
        <taxon>Neisseria</taxon>
    </lineage>
</organism>
<sequence>MKKEDHDLNLYRYDGTNIPFHKYAVESLRKSDYIQSVYKQRIVENRPSEIIVGGSLQADGGNWLNKDSFILSGGTIGGTAFINNEPSKQTVRTVNDGFSRRGSYDKHGSRGSRHIEFDKDVIPVSAIPPASADFEVPVSEVRQNTAALSFAGQPQAAAVSTAAVSPEGSTKVLMRSLPQASALPSGSLFTVDSARPDYLAETDPAFTDRRQWLGSSYMLKALGQDTANTQKRLGDGSITNSVL</sequence>
<protein>
    <submittedName>
        <fullName evidence="1">Uncharacterized protein</fullName>
    </submittedName>
</protein>
<dbReference type="AlphaFoldDB" id="A0A220RZQ6"/>
<name>A0A220RZQ6_9NEIS</name>